<reference evidence="1 2" key="1">
    <citation type="submission" date="2019-03" db="EMBL/GenBank/DDBJ databases">
        <title>First draft genome of Liparis tanakae, snailfish: a comprehensive survey of snailfish specific genes.</title>
        <authorList>
            <person name="Kim W."/>
            <person name="Song I."/>
            <person name="Jeong J.-H."/>
            <person name="Kim D."/>
            <person name="Kim S."/>
            <person name="Ryu S."/>
            <person name="Song J.Y."/>
            <person name="Lee S.K."/>
        </authorList>
    </citation>
    <scope>NUCLEOTIDE SEQUENCE [LARGE SCALE GENOMIC DNA]</scope>
    <source>
        <tissue evidence="1">Muscle</tissue>
    </source>
</reference>
<name>A0A4Z2HUS1_9TELE</name>
<gene>
    <name evidence="1" type="ORF">EYF80_020462</name>
</gene>
<dbReference type="Proteomes" id="UP000314294">
    <property type="component" value="Unassembled WGS sequence"/>
</dbReference>
<accession>A0A4Z2HUS1</accession>
<sequence>MASTRCPCLLSERSPKLVPQDRVVNVIQLLLWCREDSQFSNQSKEKRLADHLSEHRVAAWLNYKSEHWVSALEGRVSVQGHRGTYGSPRSLTSHWLRMNTCNPKLTEDIRLSCSSCGYNSGLRLTGRQRQLHPAVAP</sequence>
<dbReference type="AlphaFoldDB" id="A0A4Z2HUS1"/>
<proteinExistence type="predicted"/>
<evidence type="ECO:0000313" key="2">
    <source>
        <dbReference type="Proteomes" id="UP000314294"/>
    </source>
</evidence>
<organism evidence="1 2">
    <name type="scientific">Liparis tanakae</name>
    <name type="common">Tanaka's snailfish</name>
    <dbReference type="NCBI Taxonomy" id="230148"/>
    <lineage>
        <taxon>Eukaryota</taxon>
        <taxon>Metazoa</taxon>
        <taxon>Chordata</taxon>
        <taxon>Craniata</taxon>
        <taxon>Vertebrata</taxon>
        <taxon>Euteleostomi</taxon>
        <taxon>Actinopterygii</taxon>
        <taxon>Neopterygii</taxon>
        <taxon>Teleostei</taxon>
        <taxon>Neoteleostei</taxon>
        <taxon>Acanthomorphata</taxon>
        <taxon>Eupercaria</taxon>
        <taxon>Perciformes</taxon>
        <taxon>Cottioidei</taxon>
        <taxon>Cottales</taxon>
        <taxon>Liparidae</taxon>
        <taxon>Liparis</taxon>
    </lineage>
</organism>
<evidence type="ECO:0000313" key="1">
    <source>
        <dbReference type="EMBL" id="TNN69311.1"/>
    </source>
</evidence>
<dbReference type="EMBL" id="SRLO01000177">
    <property type="protein sequence ID" value="TNN69311.1"/>
    <property type="molecule type" value="Genomic_DNA"/>
</dbReference>
<protein>
    <submittedName>
        <fullName evidence="1">Uncharacterized protein</fullName>
    </submittedName>
</protein>
<keyword evidence="2" id="KW-1185">Reference proteome</keyword>
<comment type="caution">
    <text evidence="1">The sequence shown here is derived from an EMBL/GenBank/DDBJ whole genome shotgun (WGS) entry which is preliminary data.</text>
</comment>